<dbReference type="EMBL" id="BGPR01006985">
    <property type="protein sequence ID" value="GBN23353.1"/>
    <property type="molecule type" value="Genomic_DNA"/>
</dbReference>
<dbReference type="SUPFAM" id="SSF53098">
    <property type="entry name" value="Ribonuclease H-like"/>
    <property type="match status" value="1"/>
</dbReference>
<gene>
    <name evidence="2" type="ORF">AVEN_228722_1</name>
</gene>
<keyword evidence="1" id="KW-0175">Coiled coil</keyword>
<evidence type="ECO:0000313" key="2">
    <source>
        <dbReference type="EMBL" id="GBN23353.1"/>
    </source>
</evidence>
<evidence type="ECO:0000313" key="3">
    <source>
        <dbReference type="Proteomes" id="UP000499080"/>
    </source>
</evidence>
<dbReference type="AlphaFoldDB" id="A0A4Y2M9X7"/>
<comment type="caution">
    <text evidence="2">The sequence shown here is derived from an EMBL/GenBank/DDBJ whole genome shotgun (WGS) entry which is preliminary data.</text>
</comment>
<protein>
    <recommendedName>
        <fullName evidence="4">BED-type domain-containing protein</fullName>
    </recommendedName>
</protein>
<name>A0A4Y2M9X7_ARAVE</name>
<accession>A0A4Y2M9X7</accession>
<dbReference type="InterPro" id="IPR012337">
    <property type="entry name" value="RNaseH-like_sf"/>
</dbReference>
<feature type="coiled-coil region" evidence="1">
    <location>
        <begin position="703"/>
        <end position="761"/>
    </location>
</feature>
<keyword evidence="3" id="KW-1185">Reference proteome</keyword>
<dbReference type="Proteomes" id="UP000499080">
    <property type="component" value="Unassembled WGS sequence"/>
</dbReference>
<evidence type="ECO:0008006" key="4">
    <source>
        <dbReference type="Google" id="ProtNLM"/>
    </source>
</evidence>
<proteinExistence type="predicted"/>
<dbReference type="PANTHER" id="PTHR37162">
    <property type="entry name" value="HAT FAMILY DIMERISATION DOMAINCONTAINING PROTEIN-RELATED"/>
    <property type="match status" value="1"/>
</dbReference>
<sequence>MSKHTVFQDDWLSDPSFSSWLEKMPLNNKIAKCKLCVKTFDLSNMGRRAVSSHMNGIKHKKKVEASQKSASLFTCFTKSEQSSVINCADIKKTNSNDDELTVASCSTSVSASNSSTDPGKNTSGIKSFLINDSVTKAEILWTIETVMTHTSLRTAGRDVLLFKTMFPDSNIAQKMQLQRDKVGYLLAYGIAPFFEKELSDKCNKCEFLVVGFDESLNKVAQKQQMDINVRFWDEQEKQVCTRYLTSVFLGRTRASDLLQAFKDGLKSVELKKILQISMDGPNVNLKFLKDFKADLNTDSDDKKLLDLGSCGLHTLHCAFKSSMQETGWNIVPFLRAVYNLFKDSPARRALFTSVTTSSVFPKTFCAVRWLQNAEVAQRAIELIPMLMLFVEEIEKTKTISSQSYKIVSEAIADPLLSAKLEFFRGLASDVEPFLEKFQSDEPLVPFLYEELSAVLTTQISRIVKPGVMDEIKSLKDLKIPEKNILSAGEINIGIATKHAISKVSKKMGKTKDSMILKFRESCRKALIKFISKMLEKSPIHLRLTKAASCLDPNIAENAKVRKIRMESLLTILLDHNWISSSIADKVMREFNSLCDQPNVVSALKNYSRKTRVDHFWMNLITKDNSCSNLSMVIKLVCTLSHGNANVERGFSVNAECIVENMREELLVARRIVYDTILSIGGINNLQIEKPLIHAARNSYSRFLEASKEKKKQQEGNYIKLQNKRQAEINVKELQRKKAKILEDAQRQADLLNEEIKILSQI</sequence>
<organism evidence="2 3">
    <name type="scientific">Araneus ventricosus</name>
    <name type="common">Orbweaver spider</name>
    <name type="synonym">Epeira ventricosa</name>
    <dbReference type="NCBI Taxonomy" id="182803"/>
    <lineage>
        <taxon>Eukaryota</taxon>
        <taxon>Metazoa</taxon>
        <taxon>Ecdysozoa</taxon>
        <taxon>Arthropoda</taxon>
        <taxon>Chelicerata</taxon>
        <taxon>Arachnida</taxon>
        <taxon>Araneae</taxon>
        <taxon>Araneomorphae</taxon>
        <taxon>Entelegynae</taxon>
        <taxon>Araneoidea</taxon>
        <taxon>Araneidae</taxon>
        <taxon>Araneus</taxon>
    </lineage>
</organism>
<dbReference type="PANTHER" id="PTHR37162:SF11">
    <property type="match status" value="1"/>
</dbReference>
<reference evidence="2 3" key="1">
    <citation type="journal article" date="2019" name="Sci. Rep.">
        <title>Orb-weaving spider Araneus ventricosus genome elucidates the spidroin gene catalogue.</title>
        <authorList>
            <person name="Kono N."/>
            <person name="Nakamura H."/>
            <person name="Ohtoshi R."/>
            <person name="Moran D.A.P."/>
            <person name="Shinohara A."/>
            <person name="Yoshida Y."/>
            <person name="Fujiwara M."/>
            <person name="Mori M."/>
            <person name="Tomita M."/>
            <person name="Arakawa K."/>
        </authorList>
    </citation>
    <scope>NUCLEOTIDE SEQUENCE [LARGE SCALE GENOMIC DNA]</scope>
</reference>
<evidence type="ECO:0000256" key="1">
    <source>
        <dbReference type="SAM" id="Coils"/>
    </source>
</evidence>
<dbReference type="OrthoDB" id="6513413at2759"/>